<evidence type="ECO:0000256" key="1">
    <source>
        <dbReference type="ARBA" id="ARBA00008834"/>
    </source>
</evidence>
<dbReference type="InterPro" id="IPR006626">
    <property type="entry name" value="PbH1"/>
</dbReference>
<dbReference type="InterPro" id="IPR000743">
    <property type="entry name" value="Glyco_hydro_28"/>
</dbReference>
<dbReference type="EMBL" id="JAUMIT010000006">
    <property type="protein sequence ID" value="MDO3695646.1"/>
    <property type="molecule type" value="Genomic_DNA"/>
</dbReference>
<dbReference type="SUPFAM" id="SSF51126">
    <property type="entry name" value="Pectin lyase-like"/>
    <property type="match status" value="1"/>
</dbReference>
<dbReference type="PANTHER" id="PTHR31339:SF9">
    <property type="entry name" value="PLASMIN AND FIBRONECTIN-BINDING PROTEIN A"/>
    <property type="match status" value="1"/>
</dbReference>
<keyword evidence="5" id="KW-0732">Signal</keyword>
<evidence type="ECO:0000256" key="5">
    <source>
        <dbReference type="SAM" id="SignalP"/>
    </source>
</evidence>
<evidence type="ECO:0000256" key="4">
    <source>
        <dbReference type="RuleBase" id="RU361169"/>
    </source>
</evidence>
<protein>
    <submittedName>
        <fullName evidence="6">Glycosyl hydrolase family 28 protein</fullName>
    </submittedName>
</protein>
<comment type="caution">
    <text evidence="6">The sequence shown here is derived from an EMBL/GenBank/DDBJ whole genome shotgun (WGS) entry which is preliminary data.</text>
</comment>
<dbReference type="InterPro" id="IPR011050">
    <property type="entry name" value="Pectin_lyase_fold/virulence"/>
</dbReference>
<evidence type="ECO:0000256" key="3">
    <source>
        <dbReference type="ARBA" id="ARBA00023295"/>
    </source>
</evidence>
<feature type="signal peptide" evidence="5">
    <location>
        <begin position="1"/>
        <end position="23"/>
    </location>
</feature>
<dbReference type="Proteomes" id="UP001168642">
    <property type="component" value="Unassembled WGS sequence"/>
</dbReference>
<feature type="chain" id="PRO_5045959344" evidence="5">
    <location>
        <begin position="24"/>
        <end position="512"/>
    </location>
</feature>
<evidence type="ECO:0000313" key="6">
    <source>
        <dbReference type="EMBL" id="MDO3695646.1"/>
    </source>
</evidence>
<keyword evidence="2 4" id="KW-0378">Hydrolase</keyword>
<reference evidence="6" key="1">
    <citation type="submission" date="2023-07" db="EMBL/GenBank/DDBJ databases">
        <title>Wenyingzhuangia sp. chi5 genome sequencing and assembly.</title>
        <authorList>
            <person name="Park S."/>
        </authorList>
    </citation>
    <scope>NUCLEOTIDE SEQUENCE</scope>
    <source>
        <strain evidence="6">Chi5</strain>
    </source>
</reference>
<keyword evidence="7" id="KW-1185">Reference proteome</keyword>
<dbReference type="InterPro" id="IPR051801">
    <property type="entry name" value="GH28_Enzymes"/>
</dbReference>
<accession>A0ABT8VUJ5</accession>
<comment type="similarity">
    <text evidence="1 4">Belongs to the glycosyl hydrolase 28 family.</text>
</comment>
<dbReference type="InterPro" id="IPR012334">
    <property type="entry name" value="Pectin_lyas_fold"/>
</dbReference>
<dbReference type="Pfam" id="PF00295">
    <property type="entry name" value="Glyco_hydro_28"/>
    <property type="match status" value="1"/>
</dbReference>
<evidence type="ECO:0000313" key="7">
    <source>
        <dbReference type="Proteomes" id="UP001168642"/>
    </source>
</evidence>
<keyword evidence="3 4" id="KW-0326">Glycosidase</keyword>
<dbReference type="GO" id="GO:0016787">
    <property type="term" value="F:hydrolase activity"/>
    <property type="evidence" value="ECO:0007669"/>
    <property type="project" value="UniProtKB-KW"/>
</dbReference>
<proteinExistence type="inferred from homology"/>
<dbReference type="PANTHER" id="PTHR31339">
    <property type="entry name" value="PECTIN LYASE-RELATED"/>
    <property type="match status" value="1"/>
</dbReference>
<organism evidence="6 7">
    <name type="scientific">Wenyingzhuangia gilva</name>
    <dbReference type="NCBI Taxonomy" id="3057677"/>
    <lineage>
        <taxon>Bacteria</taxon>
        <taxon>Pseudomonadati</taxon>
        <taxon>Bacteroidota</taxon>
        <taxon>Flavobacteriia</taxon>
        <taxon>Flavobacteriales</taxon>
        <taxon>Flavobacteriaceae</taxon>
        <taxon>Wenyingzhuangia</taxon>
    </lineage>
</organism>
<dbReference type="Gene3D" id="2.160.20.10">
    <property type="entry name" value="Single-stranded right-handed beta-helix, Pectin lyase-like"/>
    <property type="match status" value="1"/>
</dbReference>
<name>A0ABT8VUJ5_9FLAO</name>
<gene>
    <name evidence="6" type="ORF">QVZ41_12420</name>
</gene>
<dbReference type="SMART" id="SM00710">
    <property type="entry name" value="PbH1"/>
    <property type="match status" value="7"/>
</dbReference>
<sequence length="512" mass="56991">MKITILHKKVVFIMFFISTLVTANQKTFNIVDFGANGDGKTDNTKIIQQVINEASKSGDGKVIVPEGVFLTGVLHLKSNVELYLSKNAVLLGSAKRIDYGPKKASPLIVAKGQYHIAITGTGTIDGNGHELIKDIYKMLHAGTLEDHEWQHYNPWYQMRPAEKNRPMMLYVYDCDDITVKDITLKNGLCWIQDYRNSTNIVIDNIKVKSTTFLNNDGIDLTDCKNASITNCFVDAADDGICLKSSTSNMLCENIYIANCKVRSSASAIKLGTASWGGFKNVTIENIEVYDTFRSAIAIESVDGGHIENINVSNINAENTGNAIFIRLGHRSGQSIGTVKNIHIKNIKVQVPLGRPDAGYEMSGPEVREAHNTFPSSIVGVPNHNVENVVIENVVIENVEISYPGLSKKEIAYVPLTHLANVPERIQDYPEFSMFGELPAFGFYVRHVKGITFKNVKVTLKNDDFRPAFVFDEVEELELNDINTPKQEKGQIILKNTTEISTDRETKLLSEHY</sequence>
<evidence type="ECO:0000256" key="2">
    <source>
        <dbReference type="ARBA" id="ARBA00022801"/>
    </source>
</evidence>